<dbReference type="EMBL" id="JAINWA010000003">
    <property type="protein sequence ID" value="MCD1655860.1"/>
    <property type="molecule type" value="Genomic_DNA"/>
</dbReference>
<comment type="similarity">
    <text evidence="8">Belongs to the binding-protein-dependent transport system permease family.</text>
</comment>
<feature type="transmembrane region" description="Helical" evidence="8">
    <location>
        <begin position="186"/>
        <end position="211"/>
    </location>
</feature>
<sequence length="279" mass="30463">MKTNRMRLHAGRTLSLAALSALLVLMLFPFFIVFINAFKTAGDYAQNGPLAMPETWTAAAIKAFWNRVKFGGKLWNSFYISASVAVLASALSMLNSFALGIGKIKGAVGILILFVVANTLPQEVLVYPLYYLAKSLGIYDRQLAVIIIFTVVQSAFGTYLLSSAYSAFPRELIEAATVDGCSKTELLVNIVAPMSKATISVLFTFFFLWTWNEFFIPLIMLVSNSRQTVPIAISVTQGQHNMDATMASASALLGILPCIVFFILFQRTLSRGITAGAIK</sequence>
<keyword evidence="5 8" id="KW-0812">Transmembrane</keyword>
<evidence type="ECO:0000313" key="11">
    <source>
        <dbReference type="Proteomes" id="UP001198163"/>
    </source>
</evidence>
<gene>
    <name evidence="10" type="ORF">K7J14_14270</name>
</gene>
<keyword evidence="3 8" id="KW-0813">Transport</keyword>
<keyword evidence="11" id="KW-1185">Reference proteome</keyword>
<dbReference type="PANTHER" id="PTHR43744">
    <property type="entry name" value="ABC TRANSPORTER PERMEASE PROTEIN MG189-RELATED-RELATED"/>
    <property type="match status" value="1"/>
</dbReference>
<feature type="transmembrane region" description="Helical" evidence="8">
    <location>
        <begin position="143"/>
        <end position="165"/>
    </location>
</feature>
<dbReference type="Gene3D" id="1.10.3720.10">
    <property type="entry name" value="MetI-like"/>
    <property type="match status" value="1"/>
</dbReference>
<evidence type="ECO:0000256" key="3">
    <source>
        <dbReference type="ARBA" id="ARBA00022448"/>
    </source>
</evidence>
<evidence type="ECO:0000256" key="4">
    <source>
        <dbReference type="ARBA" id="ARBA00022475"/>
    </source>
</evidence>
<organism evidence="10 11">
    <name type="scientific">Teretinema zuelzerae</name>
    <dbReference type="NCBI Taxonomy" id="156"/>
    <lineage>
        <taxon>Bacteria</taxon>
        <taxon>Pseudomonadati</taxon>
        <taxon>Spirochaetota</taxon>
        <taxon>Spirochaetia</taxon>
        <taxon>Spirochaetales</taxon>
        <taxon>Treponemataceae</taxon>
        <taxon>Teretinema</taxon>
    </lineage>
</organism>
<dbReference type="Proteomes" id="UP001198163">
    <property type="component" value="Unassembled WGS sequence"/>
</dbReference>
<protein>
    <recommendedName>
        <fullName evidence="2">sn-glycerol-3-phosphate transport system permease protein UgpE</fullName>
    </recommendedName>
</protein>
<name>A0AAE3EK84_9SPIR</name>
<evidence type="ECO:0000256" key="8">
    <source>
        <dbReference type="RuleBase" id="RU363032"/>
    </source>
</evidence>
<keyword evidence="6 8" id="KW-1133">Transmembrane helix</keyword>
<reference evidence="10" key="1">
    <citation type="submission" date="2021-08" db="EMBL/GenBank/DDBJ databases">
        <title>Comparative analyses of Brucepasteria parasyntrophica and Teretinema zuelzerae.</title>
        <authorList>
            <person name="Song Y."/>
            <person name="Brune A."/>
        </authorList>
    </citation>
    <scope>NUCLEOTIDE SEQUENCE</scope>
    <source>
        <strain evidence="10">DSM 1903</strain>
    </source>
</reference>
<evidence type="ECO:0000256" key="1">
    <source>
        <dbReference type="ARBA" id="ARBA00004651"/>
    </source>
</evidence>
<evidence type="ECO:0000259" key="9">
    <source>
        <dbReference type="PROSITE" id="PS50928"/>
    </source>
</evidence>
<evidence type="ECO:0000256" key="5">
    <source>
        <dbReference type="ARBA" id="ARBA00022692"/>
    </source>
</evidence>
<evidence type="ECO:0000313" key="10">
    <source>
        <dbReference type="EMBL" id="MCD1655860.1"/>
    </source>
</evidence>
<keyword evidence="7 8" id="KW-0472">Membrane</keyword>
<evidence type="ECO:0000256" key="6">
    <source>
        <dbReference type="ARBA" id="ARBA00022989"/>
    </source>
</evidence>
<feature type="transmembrane region" description="Helical" evidence="8">
    <location>
        <begin position="78"/>
        <end position="101"/>
    </location>
</feature>
<dbReference type="GO" id="GO:0055085">
    <property type="term" value="P:transmembrane transport"/>
    <property type="evidence" value="ECO:0007669"/>
    <property type="project" value="InterPro"/>
</dbReference>
<dbReference type="SUPFAM" id="SSF161098">
    <property type="entry name" value="MetI-like"/>
    <property type="match status" value="1"/>
</dbReference>
<dbReference type="PROSITE" id="PS50928">
    <property type="entry name" value="ABC_TM1"/>
    <property type="match status" value="1"/>
</dbReference>
<comment type="caution">
    <text evidence="10">The sequence shown here is derived from an EMBL/GenBank/DDBJ whole genome shotgun (WGS) entry which is preliminary data.</text>
</comment>
<dbReference type="CDD" id="cd06261">
    <property type="entry name" value="TM_PBP2"/>
    <property type="match status" value="1"/>
</dbReference>
<evidence type="ECO:0000256" key="2">
    <source>
        <dbReference type="ARBA" id="ARBA00020515"/>
    </source>
</evidence>
<feature type="transmembrane region" description="Helical" evidence="8">
    <location>
        <begin position="108"/>
        <end position="131"/>
    </location>
</feature>
<feature type="transmembrane region" description="Helical" evidence="8">
    <location>
        <begin position="244"/>
        <end position="265"/>
    </location>
</feature>
<dbReference type="GO" id="GO:0005886">
    <property type="term" value="C:plasma membrane"/>
    <property type="evidence" value="ECO:0007669"/>
    <property type="project" value="UniProtKB-SubCell"/>
</dbReference>
<comment type="subcellular location">
    <subcellularLocation>
        <location evidence="1 8">Cell membrane</location>
        <topology evidence="1 8">Multi-pass membrane protein</topology>
    </subcellularLocation>
</comment>
<dbReference type="PANTHER" id="PTHR43744:SF8">
    <property type="entry name" value="SN-GLYCEROL-3-PHOSPHATE TRANSPORT SYSTEM PERMEASE PROTEIN UGPE"/>
    <property type="match status" value="1"/>
</dbReference>
<evidence type="ECO:0000256" key="7">
    <source>
        <dbReference type="ARBA" id="ARBA00023136"/>
    </source>
</evidence>
<proteinExistence type="inferred from homology"/>
<dbReference type="InterPro" id="IPR035906">
    <property type="entry name" value="MetI-like_sf"/>
</dbReference>
<feature type="domain" description="ABC transmembrane type-1" evidence="9">
    <location>
        <begin position="74"/>
        <end position="265"/>
    </location>
</feature>
<accession>A0AAE3EK84</accession>
<keyword evidence="4" id="KW-1003">Cell membrane</keyword>
<dbReference type="RefSeq" id="WP_230757800.1">
    <property type="nucleotide sequence ID" value="NZ_JAINWA010000003.1"/>
</dbReference>
<dbReference type="InterPro" id="IPR000515">
    <property type="entry name" value="MetI-like"/>
</dbReference>
<dbReference type="Pfam" id="PF00528">
    <property type="entry name" value="BPD_transp_1"/>
    <property type="match status" value="1"/>
</dbReference>
<dbReference type="AlphaFoldDB" id="A0AAE3EK84"/>